<organism evidence="1 2">
    <name type="scientific">Amycolatopsis coloradensis</name>
    <dbReference type="NCBI Taxonomy" id="76021"/>
    <lineage>
        <taxon>Bacteria</taxon>
        <taxon>Bacillati</taxon>
        <taxon>Actinomycetota</taxon>
        <taxon>Actinomycetes</taxon>
        <taxon>Pseudonocardiales</taxon>
        <taxon>Pseudonocardiaceae</taxon>
        <taxon>Amycolatopsis</taxon>
    </lineage>
</organism>
<dbReference type="EMBL" id="CP150484">
    <property type="protein sequence ID" value="WYW14265.1"/>
    <property type="molecule type" value="Genomic_DNA"/>
</dbReference>
<sequence>MAGNRETAAQRRQKLAVIGPCRPTGQKKKTKAADAHTPADRTDTSKAIPLKRIRTLLDSYCQPPRVQAQRGLNRTALLAELCRLTRQPDAASALRVARDMIQRTRKTTRPASLAAADTRRVNFGERCTRIRSVVVNPVGNGKRR</sequence>
<keyword evidence="2" id="KW-1185">Reference proteome</keyword>
<protein>
    <submittedName>
        <fullName evidence="1">Uncharacterized protein</fullName>
    </submittedName>
</protein>
<name>A0ACD5B4I4_9PSEU</name>
<dbReference type="Proteomes" id="UP001456344">
    <property type="component" value="Chromosome"/>
</dbReference>
<gene>
    <name evidence="1" type="ORF">LCL61_01725</name>
</gene>
<evidence type="ECO:0000313" key="1">
    <source>
        <dbReference type="EMBL" id="WYW14265.1"/>
    </source>
</evidence>
<proteinExistence type="predicted"/>
<reference evidence="1" key="1">
    <citation type="submission" date="2023-10" db="EMBL/GenBank/DDBJ databases">
        <title>Whole genome sequencing of actinobacterial strain Amycolatopsis sp. (BCA-696) identifies the underlying plant growth-promoting genes.</title>
        <authorList>
            <person name="Gandham P."/>
            <person name="Vadla N."/>
            <person name="Saji A."/>
            <person name="Srinivas V."/>
            <person name="Ruperao P."/>
            <person name="Selvanayagam S."/>
            <person name="Saxena R.K."/>
            <person name="Rathore A."/>
            <person name="Gopalakrishnan S."/>
            <person name="Thakur V."/>
        </authorList>
    </citation>
    <scope>NUCLEOTIDE SEQUENCE</scope>
    <source>
        <strain evidence="1">BCA-696</strain>
    </source>
</reference>
<evidence type="ECO:0000313" key="2">
    <source>
        <dbReference type="Proteomes" id="UP001456344"/>
    </source>
</evidence>
<accession>A0ACD5B4I4</accession>